<dbReference type="InterPro" id="IPR008327">
    <property type="entry name" value="Sig_transdc_resp-reg_antiterm"/>
</dbReference>
<dbReference type="InterPro" id="IPR005561">
    <property type="entry name" value="ANTAR"/>
</dbReference>
<dbReference type="PANTHER" id="PTHR43367:SF1">
    <property type="entry name" value="TWO-COMPONENT RESPONSE REGULATOR-LIKE APRR6-RELATED"/>
    <property type="match status" value="1"/>
</dbReference>
<dbReference type="GO" id="GO:0000160">
    <property type="term" value="P:phosphorelay signal transduction system"/>
    <property type="evidence" value="ECO:0007669"/>
    <property type="project" value="InterPro"/>
</dbReference>
<proteinExistence type="predicted"/>
<dbReference type="Gene3D" id="1.10.10.10">
    <property type="entry name" value="Winged helix-like DNA-binding domain superfamily/Winged helix DNA-binding domain"/>
    <property type="match status" value="1"/>
</dbReference>
<organism evidence="4 5">
    <name type="scientific">Dermacoccus nishinomiyaensis</name>
    <dbReference type="NCBI Taxonomy" id="1274"/>
    <lineage>
        <taxon>Bacteria</taxon>
        <taxon>Bacillati</taxon>
        <taxon>Actinomycetota</taxon>
        <taxon>Actinomycetes</taxon>
        <taxon>Micrococcales</taxon>
        <taxon>Dermacoccaceae</taxon>
        <taxon>Dermacoccus</taxon>
    </lineage>
</organism>
<reference evidence="4 5" key="1">
    <citation type="submission" date="2014-07" db="EMBL/GenBank/DDBJ databases">
        <title>Genome Sequencing of Dermacoccus nishinomiyaensis.</title>
        <authorList>
            <person name="Hong K.W."/>
            <person name="Chan K.G."/>
        </authorList>
    </citation>
    <scope>NUCLEOTIDE SEQUENCE [LARGE SCALE GENOMIC DNA]</scope>
    <source>
        <strain evidence="4 5">M25</strain>
    </source>
</reference>
<accession>A0A075JF94</accession>
<dbReference type="HOGENOM" id="CLU_000445_65_0_11"/>
<dbReference type="Proteomes" id="UP000027986">
    <property type="component" value="Chromosome"/>
</dbReference>
<dbReference type="SUPFAM" id="SSF52172">
    <property type="entry name" value="CheY-like"/>
    <property type="match status" value="1"/>
</dbReference>
<gene>
    <name evidence="4" type="ORF">HX89_08120</name>
</gene>
<dbReference type="KEGG" id="dni:HX89_08120"/>
<dbReference type="InterPro" id="IPR036388">
    <property type="entry name" value="WH-like_DNA-bd_sf"/>
</dbReference>
<dbReference type="Pfam" id="PF03861">
    <property type="entry name" value="ANTAR"/>
    <property type="match status" value="1"/>
</dbReference>
<evidence type="ECO:0000259" key="2">
    <source>
        <dbReference type="PROSITE" id="PS50110"/>
    </source>
</evidence>
<evidence type="ECO:0000259" key="3">
    <source>
        <dbReference type="PROSITE" id="PS50921"/>
    </source>
</evidence>
<dbReference type="InterPro" id="IPR001789">
    <property type="entry name" value="Sig_transdc_resp-reg_receiver"/>
</dbReference>
<dbReference type="GO" id="GO:0003723">
    <property type="term" value="F:RNA binding"/>
    <property type="evidence" value="ECO:0007669"/>
    <property type="project" value="InterPro"/>
</dbReference>
<dbReference type="RefSeq" id="WP_006943731.1">
    <property type="nucleotide sequence ID" value="NZ_CAKZHM010000006.1"/>
</dbReference>
<dbReference type="GeneID" id="41841109"/>
<dbReference type="AlphaFoldDB" id="A0A075JF94"/>
<keyword evidence="1" id="KW-0597">Phosphoprotein</keyword>
<keyword evidence="5" id="KW-1185">Reference proteome</keyword>
<dbReference type="InterPro" id="IPR011006">
    <property type="entry name" value="CheY-like_superfamily"/>
</dbReference>
<dbReference type="SMART" id="SM01012">
    <property type="entry name" value="ANTAR"/>
    <property type="match status" value="1"/>
</dbReference>
<dbReference type="SMART" id="SM00448">
    <property type="entry name" value="REC"/>
    <property type="match status" value="1"/>
</dbReference>
<dbReference type="PROSITE" id="PS50921">
    <property type="entry name" value="ANTAR"/>
    <property type="match status" value="1"/>
</dbReference>
<dbReference type="PROSITE" id="PS50110">
    <property type="entry name" value="RESPONSE_REGULATORY"/>
    <property type="match status" value="1"/>
</dbReference>
<feature type="domain" description="Response regulatory" evidence="2">
    <location>
        <begin position="12"/>
        <end position="126"/>
    </location>
</feature>
<dbReference type="eggNOG" id="COG3707">
    <property type="taxonomic scope" value="Bacteria"/>
</dbReference>
<sequence>MSETSDQDQRLRVVVAEDESLIRLDLVEMLDAGGYDVVAAVSDGEAAVAAIAEHRPDLALLDVKMPRKDGISAAEEIGADGLTPVVLLTAFSDRHLVERASDAGVMAYVVKPFTWNDLGPALTVATRRWREMRALRDELAAINAKLETRKQLDRAKGILTTKLGLDEPAAFRWIQKTAMDRRLSMQQVCDGVIAEFGDA</sequence>
<dbReference type="EMBL" id="CP008889">
    <property type="protein sequence ID" value="AIF40911.1"/>
    <property type="molecule type" value="Genomic_DNA"/>
</dbReference>
<name>A0A075JF94_9MICO</name>
<dbReference type="PIRSF" id="PIRSF036382">
    <property type="entry name" value="RR_antiterm"/>
    <property type="match status" value="1"/>
</dbReference>
<evidence type="ECO:0000313" key="4">
    <source>
        <dbReference type="EMBL" id="AIF40911.1"/>
    </source>
</evidence>
<evidence type="ECO:0000256" key="1">
    <source>
        <dbReference type="PROSITE-ProRule" id="PRU00169"/>
    </source>
</evidence>
<dbReference type="Pfam" id="PF00072">
    <property type="entry name" value="Response_reg"/>
    <property type="match status" value="1"/>
</dbReference>
<dbReference type="PANTHER" id="PTHR43367">
    <property type="match status" value="1"/>
</dbReference>
<feature type="modified residue" description="4-aspartylphosphate" evidence="1">
    <location>
        <position position="62"/>
    </location>
</feature>
<evidence type="ECO:0000313" key="5">
    <source>
        <dbReference type="Proteomes" id="UP000027986"/>
    </source>
</evidence>
<protein>
    <submittedName>
        <fullName evidence="4">Transcriptional regulator</fullName>
    </submittedName>
</protein>
<dbReference type="Gene3D" id="3.40.50.2300">
    <property type="match status" value="1"/>
</dbReference>
<feature type="domain" description="ANTAR" evidence="3">
    <location>
        <begin position="132"/>
        <end position="193"/>
    </location>
</feature>